<keyword evidence="3" id="KW-0804">Transcription</keyword>
<dbReference type="AlphaFoldDB" id="A0A4R6RMG6"/>
<name>A0A4R6RMG6_9HYPH</name>
<dbReference type="EMBL" id="SNXY01000006">
    <property type="protein sequence ID" value="TDP87764.1"/>
    <property type="molecule type" value="Genomic_DNA"/>
</dbReference>
<keyword evidence="2 5" id="KW-0238">DNA-binding</keyword>
<dbReference type="PANTHER" id="PTHR42756">
    <property type="entry name" value="TRANSCRIPTIONAL REGULATOR, MARR"/>
    <property type="match status" value="1"/>
</dbReference>
<dbReference type="PROSITE" id="PS50995">
    <property type="entry name" value="HTH_MARR_2"/>
    <property type="match status" value="1"/>
</dbReference>
<organism evidence="5 6">
    <name type="scientific">Oharaeibacter diazotrophicus</name>
    <dbReference type="NCBI Taxonomy" id="1920512"/>
    <lineage>
        <taxon>Bacteria</taxon>
        <taxon>Pseudomonadati</taxon>
        <taxon>Pseudomonadota</taxon>
        <taxon>Alphaproteobacteria</taxon>
        <taxon>Hyphomicrobiales</taxon>
        <taxon>Pleomorphomonadaceae</taxon>
        <taxon>Oharaeibacter</taxon>
    </lineage>
</organism>
<feature type="domain" description="HTH marR-type" evidence="4">
    <location>
        <begin position="29"/>
        <end position="161"/>
    </location>
</feature>
<dbReference type="RefSeq" id="WP_126541520.1">
    <property type="nucleotide sequence ID" value="NZ_BSPM01000008.1"/>
</dbReference>
<dbReference type="Pfam" id="PF12802">
    <property type="entry name" value="MarR_2"/>
    <property type="match status" value="1"/>
</dbReference>
<dbReference type="InterPro" id="IPR000835">
    <property type="entry name" value="HTH_MarR-typ"/>
</dbReference>
<dbReference type="PANTHER" id="PTHR42756:SF1">
    <property type="entry name" value="TRANSCRIPTIONAL REPRESSOR OF EMRAB OPERON"/>
    <property type="match status" value="1"/>
</dbReference>
<proteinExistence type="predicted"/>
<evidence type="ECO:0000256" key="1">
    <source>
        <dbReference type="ARBA" id="ARBA00023015"/>
    </source>
</evidence>
<evidence type="ECO:0000313" key="5">
    <source>
        <dbReference type="EMBL" id="TDP87764.1"/>
    </source>
</evidence>
<reference evidence="5 6" key="1">
    <citation type="submission" date="2019-03" db="EMBL/GenBank/DDBJ databases">
        <title>Genomic Encyclopedia of Type Strains, Phase IV (KMG-IV): sequencing the most valuable type-strain genomes for metagenomic binning, comparative biology and taxonomic classification.</title>
        <authorList>
            <person name="Goeker M."/>
        </authorList>
    </citation>
    <scope>NUCLEOTIDE SEQUENCE [LARGE SCALE GENOMIC DNA]</scope>
    <source>
        <strain evidence="5 6">DSM 102969</strain>
    </source>
</reference>
<evidence type="ECO:0000259" key="4">
    <source>
        <dbReference type="PROSITE" id="PS50995"/>
    </source>
</evidence>
<dbReference type="Proteomes" id="UP000294547">
    <property type="component" value="Unassembled WGS sequence"/>
</dbReference>
<dbReference type="Gene3D" id="1.10.10.10">
    <property type="entry name" value="Winged helix-like DNA-binding domain superfamily/Winged helix DNA-binding domain"/>
    <property type="match status" value="1"/>
</dbReference>
<evidence type="ECO:0000313" key="6">
    <source>
        <dbReference type="Proteomes" id="UP000294547"/>
    </source>
</evidence>
<dbReference type="InterPro" id="IPR036390">
    <property type="entry name" value="WH_DNA-bd_sf"/>
</dbReference>
<keyword evidence="6" id="KW-1185">Reference proteome</keyword>
<dbReference type="OrthoDB" id="7559832at2"/>
<dbReference type="SUPFAM" id="SSF46785">
    <property type="entry name" value="Winged helix' DNA-binding domain"/>
    <property type="match status" value="1"/>
</dbReference>
<dbReference type="GO" id="GO:0003677">
    <property type="term" value="F:DNA binding"/>
    <property type="evidence" value="ECO:0007669"/>
    <property type="project" value="UniProtKB-KW"/>
</dbReference>
<dbReference type="InterPro" id="IPR036388">
    <property type="entry name" value="WH-like_DNA-bd_sf"/>
</dbReference>
<comment type="caution">
    <text evidence="5">The sequence shown here is derived from an EMBL/GenBank/DDBJ whole genome shotgun (WGS) entry which is preliminary data.</text>
</comment>
<keyword evidence="1" id="KW-0805">Transcription regulation</keyword>
<sequence length="168" mass="19004">MDERFTGGILGGDGVDPATRPTLGEIGLNHFAPYLMNRVMARWNANLAEDLKAHDLTTTKMRALAVLCLSGSLTINELSVYAVTEQSTMSRTLDALEDQGLIRRVPRPEDMRVRDVSVTEEGRAAFDSFWPVMYEDFRALFDGVDDEEYRAFVATLHKLLRNIRKHEL</sequence>
<dbReference type="GO" id="GO:0003700">
    <property type="term" value="F:DNA-binding transcription factor activity"/>
    <property type="evidence" value="ECO:0007669"/>
    <property type="project" value="InterPro"/>
</dbReference>
<protein>
    <submittedName>
        <fullName evidence="5">DNA-binding MarR family transcriptional regulator</fullName>
    </submittedName>
</protein>
<dbReference type="SMART" id="SM00347">
    <property type="entry name" value="HTH_MARR"/>
    <property type="match status" value="1"/>
</dbReference>
<evidence type="ECO:0000256" key="2">
    <source>
        <dbReference type="ARBA" id="ARBA00023125"/>
    </source>
</evidence>
<gene>
    <name evidence="5" type="ORF">EDD54_1663</name>
</gene>
<evidence type="ECO:0000256" key="3">
    <source>
        <dbReference type="ARBA" id="ARBA00023163"/>
    </source>
</evidence>
<dbReference type="PRINTS" id="PR00598">
    <property type="entry name" value="HTHMARR"/>
</dbReference>
<accession>A0A4R6RMG6</accession>